<keyword evidence="3 6" id="KW-1133">Transmembrane helix</keyword>
<accession>A0A1B6I177</accession>
<keyword evidence="2 6" id="KW-0812">Transmembrane</keyword>
<evidence type="ECO:0000256" key="6">
    <source>
        <dbReference type="SAM" id="Phobius"/>
    </source>
</evidence>
<evidence type="ECO:0000313" key="7">
    <source>
        <dbReference type="EMBL" id="JAS80660.1"/>
    </source>
</evidence>
<dbReference type="GO" id="GO:0016020">
    <property type="term" value="C:membrane"/>
    <property type="evidence" value="ECO:0007669"/>
    <property type="project" value="UniProtKB-SubCell"/>
</dbReference>
<feature type="region of interest" description="Disordered" evidence="5">
    <location>
        <begin position="205"/>
        <end position="224"/>
    </location>
</feature>
<evidence type="ECO:0000256" key="4">
    <source>
        <dbReference type="ARBA" id="ARBA00023136"/>
    </source>
</evidence>
<organism evidence="7">
    <name type="scientific">Homalodisca liturata</name>
    <dbReference type="NCBI Taxonomy" id="320908"/>
    <lineage>
        <taxon>Eukaryota</taxon>
        <taxon>Metazoa</taxon>
        <taxon>Ecdysozoa</taxon>
        <taxon>Arthropoda</taxon>
        <taxon>Hexapoda</taxon>
        <taxon>Insecta</taxon>
        <taxon>Pterygota</taxon>
        <taxon>Neoptera</taxon>
        <taxon>Paraneoptera</taxon>
        <taxon>Hemiptera</taxon>
        <taxon>Auchenorrhyncha</taxon>
        <taxon>Membracoidea</taxon>
        <taxon>Cicadellidae</taxon>
        <taxon>Cicadellinae</taxon>
        <taxon>Proconiini</taxon>
        <taxon>Homalodisca</taxon>
    </lineage>
</organism>
<feature type="transmembrane region" description="Helical" evidence="6">
    <location>
        <begin position="168"/>
        <end position="189"/>
    </location>
</feature>
<gene>
    <name evidence="7" type="ORF">g.38908</name>
</gene>
<feature type="transmembrane region" description="Helical" evidence="6">
    <location>
        <begin position="12"/>
        <end position="32"/>
    </location>
</feature>
<dbReference type="InterPro" id="IPR004031">
    <property type="entry name" value="PMP22/EMP/MP20/Claudin"/>
</dbReference>
<protein>
    <submittedName>
        <fullName evidence="7">Uncharacterized protein</fullName>
    </submittedName>
</protein>
<dbReference type="GO" id="GO:0019991">
    <property type="term" value="P:septate junction assembly"/>
    <property type="evidence" value="ECO:0007669"/>
    <property type="project" value="TreeGrafter"/>
</dbReference>
<dbReference type="PANTHER" id="PTHR21284:SF11">
    <property type="entry name" value="KUNE-KUNE"/>
    <property type="match status" value="1"/>
</dbReference>
<comment type="subcellular location">
    <subcellularLocation>
        <location evidence="1">Membrane</location>
        <topology evidence="1">Multi-pass membrane protein</topology>
    </subcellularLocation>
</comment>
<dbReference type="AlphaFoldDB" id="A0A1B6I177"/>
<dbReference type="EMBL" id="GECU01027046">
    <property type="protein sequence ID" value="JAS80660.1"/>
    <property type="molecule type" value="Transcribed_RNA"/>
</dbReference>
<dbReference type="GO" id="GO:0005918">
    <property type="term" value="C:septate junction"/>
    <property type="evidence" value="ECO:0007669"/>
    <property type="project" value="TreeGrafter"/>
</dbReference>
<proteinExistence type="predicted"/>
<name>A0A1B6I177_9HEMI</name>
<evidence type="ECO:0000256" key="5">
    <source>
        <dbReference type="SAM" id="MobiDB-lite"/>
    </source>
</evidence>
<sequence length="224" mass="25298">MPKSRNGKVATGLAVAAFLFVFIAFVTPSWLVSDGYLPNPKMEQIGLWSVCFHDFEDTRHWYETKFTGCWWVFEEEYYIIHDVLLPGFFLATQFFFTICFTALLAVSFGVAMYLCCSRDQERYVLLLIVIGTALMVAALSGTIALFIFGANGDGRVWMPNWEHNNLGYSYAMAVIGVICSYVSGALFLVEGRRHHAKRQKLNERHMTGSGGYPMQPTKSSHTTI</sequence>
<feature type="transmembrane region" description="Helical" evidence="6">
    <location>
        <begin position="94"/>
        <end position="116"/>
    </location>
</feature>
<keyword evidence="4 6" id="KW-0472">Membrane</keyword>
<evidence type="ECO:0000256" key="3">
    <source>
        <dbReference type="ARBA" id="ARBA00022989"/>
    </source>
</evidence>
<dbReference type="PANTHER" id="PTHR21284">
    <property type="entry name" value="EG:80H7.2 PROTEIN"/>
    <property type="match status" value="1"/>
</dbReference>
<dbReference type="Gene3D" id="1.20.140.150">
    <property type="match status" value="1"/>
</dbReference>
<evidence type="ECO:0000256" key="2">
    <source>
        <dbReference type="ARBA" id="ARBA00022692"/>
    </source>
</evidence>
<dbReference type="GO" id="GO:0035151">
    <property type="term" value="P:regulation of tube size, open tracheal system"/>
    <property type="evidence" value="ECO:0007669"/>
    <property type="project" value="TreeGrafter"/>
</dbReference>
<feature type="transmembrane region" description="Helical" evidence="6">
    <location>
        <begin position="123"/>
        <end position="148"/>
    </location>
</feature>
<evidence type="ECO:0000256" key="1">
    <source>
        <dbReference type="ARBA" id="ARBA00004141"/>
    </source>
</evidence>
<reference evidence="7" key="1">
    <citation type="submission" date="2015-11" db="EMBL/GenBank/DDBJ databases">
        <title>De novo transcriptome assembly of four potential Pierce s Disease insect vectors from Arizona vineyards.</title>
        <authorList>
            <person name="Tassone E.E."/>
        </authorList>
    </citation>
    <scope>NUCLEOTIDE SEQUENCE</scope>
</reference>
<dbReference type="Pfam" id="PF13903">
    <property type="entry name" value="Claudin_2"/>
    <property type="match status" value="1"/>
</dbReference>